<dbReference type="EMBL" id="BQNB010017741">
    <property type="protein sequence ID" value="GJT66724.1"/>
    <property type="molecule type" value="Genomic_DNA"/>
</dbReference>
<protein>
    <submittedName>
        <fullName evidence="2">Uncharacterized protein</fullName>
    </submittedName>
</protein>
<feature type="coiled-coil region" evidence="1">
    <location>
        <begin position="16"/>
        <end position="85"/>
    </location>
</feature>
<reference evidence="2" key="2">
    <citation type="submission" date="2022-01" db="EMBL/GenBank/DDBJ databases">
        <authorList>
            <person name="Yamashiro T."/>
            <person name="Shiraishi A."/>
            <person name="Satake H."/>
            <person name="Nakayama K."/>
        </authorList>
    </citation>
    <scope>NUCLEOTIDE SEQUENCE</scope>
</reference>
<organism evidence="2 3">
    <name type="scientific">Tanacetum coccineum</name>
    <dbReference type="NCBI Taxonomy" id="301880"/>
    <lineage>
        <taxon>Eukaryota</taxon>
        <taxon>Viridiplantae</taxon>
        <taxon>Streptophyta</taxon>
        <taxon>Embryophyta</taxon>
        <taxon>Tracheophyta</taxon>
        <taxon>Spermatophyta</taxon>
        <taxon>Magnoliopsida</taxon>
        <taxon>eudicotyledons</taxon>
        <taxon>Gunneridae</taxon>
        <taxon>Pentapetalae</taxon>
        <taxon>asterids</taxon>
        <taxon>campanulids</taxon>
        <taxon>Asterales</taxon>
        <taxon>Asteraceae</taxon>
        <taxon>Asteroideae</taxon>
        <taxon>Anthemideae</taxon>
        <taxon>Anthemidinae</taxon>
        <taxon>Tanacetum</taxon>
    </lineage>
</organism>
<feature type="non-terminal residue" evidence="2">
    <location>
        <position position="1"/>
    </location>
</feature>
<name>A0ABQ5FUQ9_9ASTR</name>
<gene>
    <name evidence="2" type="ORF">Tco_1018204</name>
</gene>
<accession>A0ABQ5FUQ9</accession>
<dbReference type="Proteomes" id="UP001151760">
    <property type="component" value="Unassembled WGS sequence"/>
</dbReference>
<comment type="caution">
    <text evidence="2">The sequence shown here is derived from an EMBL/GenBank/DDBJ whole genome shotgun (WGS) entry which is preliminary data.</text>
</comment>
<evidence type="ECO:0000313" key="2">
    <source>
        <dbReference type="EMBL" id="GJT66724.1"/>
    </source>
</evidence>
<reference evidence="2" key="1">
    <citation type="journal article" date="2022" name="Int. J. Mol. Sci.">
        <title>Draft Genome of Tanacetum Coccineum: Genomic Comparison of Closely Related Tanacetum-Family Plants.</title>
        <authorList>
            <person name="Yamashiro T."/>
            <person name="Shiraishi A."/>
            <person name="Nakayama K."/>
            <person name="Satake H."/>
        </authorList>
    </citation>
    <scope>NUCLEOTIDE SEQUENCE</scope>
</reference>
<keyword evidence="1" id="KW-0175">Coiled coil</keyword>
<sequence>DLDEQTEMQCLYLDKIKECERLANELSKNNENVNEECQEQLKNDKLWKQNESSSFRDQIEQYFEIQDLKAQLQDKNIAISELKKLIEKFKGKSVDTKFVKPSVARQPNALRIPKPSVLGKPTTFSDSLKRKDFSKTKTSISRPQLRSTQIKDKVVQNNSQVKLKKMEVEDHLITSLIQIESCKSPTTVLFDVDTERISIVTVNTKEYHSDVLARSQG</sequence>
<evidence type="ECO:0000313" key="3">
    <source>
        <dbReference type="Proteomes" id="UP001151760"/>
    </source>
</evidence>
<proteinExistence type="predicted"/>
<evidence type="ECO:0000256" key="1">
    <source>
        <dbReference type="SAM" id="Coils"/>
    </source>
</evidence>
<keyword evidence="3" id="KW-1185">Reference proteome</keyword>